<dbReference type="AlphaFoldDB" id="A0A7R8ZQP1"/>
<dbReference type="EMBL" id="OB661367">
    <property type="protein sequence ID" value="CAD7228057.1"/>
    <property type="molecule type" value="Genomic_DNA"/>
</dbReference>
<accession>A0A7R8ZQP1</accession>
<proteinExistence type="predicted"/>
<evidence type="ECO:0000313" key="1">
    <source>
        <dbReference type="EMBL" id="CAD7228057.1"/>
    </source>
</evidence>
<sequence length="107" mass="12564">MNRDELEANETRETDEPREADERRGTDKLKENDEPRETDERRKTNESRDTHERGELNMCNGLIPAQVEGLSFASERSYFVQAAYNKMNLSLFREFENCSNSSERRNA</sequence>
<dbReference type="OrthoDB" id="9942268at2759"/>
<name>A0A7R8ZQP1_9CRUS</name>
<gene>
    <name evidence="1" type="ORF">CTOB1V02_LOCUS5948</name>
</gene>
<reference evidence="1" key="1">
    <citation type="submission" date="2020-11" db="EMBL/GenBank/DDBJ databases">
        <authorList>
            <person name="Tran Van P."/>
        </authorList>
    </citation>
    <scope>NUCLEOTIDE SEQUENCE</scope>
</reference>
<protein>
    <submittedName>
        <fullName evidence="1">Uncharacterized protein</fullName>
    </submittedName>
</protein>
<organism evidence="1">
    <name type="scientific">Cyprideis torosa</name>
    <dbReference type="NCBI Taxonomy" id="163714"/>
    <lineage>
        <taxon>Eukaryota</taxon>
        <taxon>Metazoa</taxon>
        <taxon>Ecdysozoa</taxon>
        <taxon>Arthropoda</taxon>
        <taxon>Crustacea</taxon>
        <taxon>Oligostraca</taxon>
        <taxon>Ostracoda</taxon>
        <taxon>Podocopa</taxon>
        <taxon>Podocopida</taxon>
        <taxon>Cytherocopina</taxon>
        <taxon>Cytheroidea</taxon>
        <taxon>Cytherideidae</taxon>
        <taxon>Cyprideis</taxon>
    </lineage>
</organism>